<evidence type="ECO:0000313" key="1">
    <source>
        <dbReference type="EMBL" id="GGF89580.1"/>
    </source>
</evidence>
<name>A0A917CIM8_9BACL</name>
<proteinExistence type="predicted"/>
<evidence type="ECO:0000313" key="2">
    <source>
        <dbReference type="Proteomes" id="UP000637643"/>
    </source>
</evidence>
<dbReference type="AlphaFoldDB" id="A0A917CIM8"/>
<accession>A0A917CIM8</accession>
<reference evidence="1" key="1">
    <citation type="journal article" date="2014" name="Int. J. Syst. Evol. Microbiol.">
        <title>Complete genome sequence of Corynebacterium casei LMG S-19264T (=DSM 44701T), isolated from a smear-ripened cheese.</title>
        <authorList>
            <consortium name="US DOE Joint Genome Institute (JGI-PGF)"/>
            <person name="Walter F."/>
            <person name="Albersmeier A."/>
            <person name="Kalinowski J."/>
            <person name="Ruckert C."/>
        </authorList>
    </citation>
    <scope>NUCLEOTIDE SEQUENCE</scope>
    <source>
        <strain evidence="1">CGMCC 1.16134</strain>
    </source>
</reference>
<dbReference type="Proteomes" id="UP000637643">
    <property type="component" value="Unassembled WGS sequence"/>
</dbReference>
<keyword evidence="2" id="KW-1185">Reference proteome</keyword>
<protein>
    <submittedName>
        <fullName evidence="1">Uncharacterized protein</fullName>
    </submittedName>
</protein>
<comment type="caution">
    <text evidence="1">The sequence shown here is derived from an EMBL/GenBank/DDBJ whole genome shotgun (WGS) entry which is preliminary data.</text>
</comment>
<gene>
    <name evidence="1" type="ORF">GCM10010912_38400</name>
</gene>
<dbReference type="EMBL" id="BMKR01000016">
    <property type="protein sequence ID" value="GGF89580.1"/>
    <property type="molecule type" value="Genomic_DNA"/>
</dbReference>
<sequence length="133" mass="14593">MPQQSMGTTQPAFEVNIEGPQKVSANEEFTVAADFKVNIKGKLILTSRKQLFIYSIKDSSGKLINSYAVNDAGVSRSLSAGEVIIEGYKYKIKEPGVYEISATAEFTLDKDGESKNYKIVTESKKVEVTESAE</sequence>
<reference evidence="1" key="2">
    <citation type="submission" date="2020-09" db="EMBL/GenBank/DDBJ databases">
        <authorList>
            <person name="Sun Q."/>
            <person name="Zhou Y."/>
        </authorList>
    </citation>
    <scope>NUCLEOTIDE SEQUENCE</scope>
    <source>
        <strain evidence="1">CGMCC 1.16134</strain>
    </source>
</reference>
<organism evidence="1 2">
    <name type="scientific">Paenibacillus albidus</name>
    <dbReference type="NCBI Taxonomy" id="2041023"/>
    <lineage>
        <taxon>Bacteria</taxon>
        <taxon>Bacillati</taxon>
        <taxon>Bacillota</taxon>
        <taxon>Bacilli</taxon>
        <taxon>Bacillales</taxon>
        <taxon>Paenibacillaceae</taxon>
        <taxon>Paenibacillus</taxon>
    </lineage>
</organism>